<dbReference type="NCBIfam" id="NF033745">
    <property type="entry name" value="class_C_sortase"/>
    <property type="match status" value="1"/>
</dbReference>
<evidence type="ECO:0000313" key="3">
    <source>
        <dbReference type="Proteomes" id="UP000188246"/>
    </source>
</evidence>
<dbReference type="AlphaFoldDB" id="A0A1Q2D5Q6"/>
<dbReference type="KEGG" id="vpi:BW732_05470"/>
<dbReference type="Proteomes" id="UP000188246">
    <property type="component" value="Chromosome"/>
</dbReference>
<name>A0A1Q2D5Q6_9ENTE</name>
<evidence type="ECO:0000256" key="1">
    <source>
        <dbReference type="ARBA" id="ARBA00022801"/>
    </source>
</evidence>
<dbReference type="InterPro" id="IPR023365">
    <property type="entry name" value="Sortase_dom-sf"/>
</dbReference>
<organism evidence="2 3">
    <name type="scientific">Vagococcus penaei</name>
    <dbReference type="NCBI Taxonomy" id="633807"/>
    <lineage>
        <taxon>Bacteria</taxon>
        <taxon>Bacillati</taxon>
        <taxon>Bacillota</taxon>
        <taxon>Bacilli</taxon>
        <taxon>Lactobacillales</taxon>
        <taxon>Enterococcaceae</taxon>
        <taxon>Vagococcus</taxon>
    </lineage>
</organism>
<dbReference type="GO" id="GO:0016787">
    <property type="term" value="F:hydrolase activity"/>
    <property type="evidence" value="ECO:0007669"/>
    <property type="project" value="UniProtKB-KW"/>
</dbReference>
<sequence length="398" mass="45857">MVRSKRLWLDLLMVIVLIIGLVAVSYPFVSNTISDAIDQQILRSYQKKANADYQQKQKEQQKMAERNQELREKGANPGLASFNAAVSEDNQKTLSTEQKSYYVKHTVGVLTIPKIDTRMPIFDETTEVLLQKGASILEGTSFPTGEKGTHSVISAHRGLAKAKLFTDLPKLKKGDRFLITLADKTQAYEVDQIKVVEPHETDDLHINPNKELVTLLTCTPYMINSHRLLVRGHKVPYTEKDKASMTDVNQHKHWQRLLAVLLVCTLSIGLTMLIYFLIRRYLIQRKRLDIRLKVVDRKGVPLANVSCALVTRYREKPVYRDGVPLIVHTDEKGRATIPKVIGRRYQLHLTVNRQSTYHTYLKVRRLKDLYFTGYMRKGQSQQPKVKQQKHRIRYQLKG</sequence>
<keyword evidence="3" id="KW-1185">Reference proteome</keyword>
<protein>
    <submittedName>
        <fullName evidence="2">Uncharacterized protein</fullName>
    </submittedName>
</protein>
<dbReference type="EMBL" id="CP019609">
    <property type="protein sequence ID" value="AQP53740.1"/>
    <property type="molecule type" value="Genomic_DNA"/>
</dbReference>
<evidence type="ECO:0000313" key="2">
    <source>
        <dbReference type="EMBL" id="AQP53740.1"/>
    </source>
</evidence>
<dbReference type="RefSeq" id="WP_077275823.1">
    <property type="nucleotide sequence ID" value="NZ_CP019609.1"/>
</dbReference>
<dbReference type="CDD" id="cd05827">
    <property type="entry name" value="Sortase_C"/>
    <property type="match status" value="1"/>
</dbReference>
<accession>A0A1Q2D5Q6</accession>
<dbReference type="InterPro" id="IPR042002">
    <property type="entry name" value="Sortase_C"/>
</dbReference>
<dbReference type="SUPFAM" id="SSF63817">
    <property type="entry name" value="Sortase"/>
    <property type="match status" value="1"/>
</dbReference>
<gene>
    <name evidence="2" type="ORF">BW732_05470</name>
</gene>
<dbReference type="Gene3D" id="2.40.260.10">
    <property type="entry name" value="Sortase"/>
    <property type="match status" value="1"/>
</dbReference>
<dbReference type="NCBIfam" id="TIGR01076">
    <property type="entry name" value="sortase_fam"/>
    <property type="match status" value="1"/>
</dbReference>
<dbReference type="STRING" id="633807.BW732_05470"/>
<keyword evidence="1" id="KW-0378">Hydrolase</keyword>
<dbReference type="Pfam" id="PF04203">
    <property type="entry name" value="Sortase"/>
    <property type="match status" value="1"/>
</dbReference>
<reference evidence="2 3" key="1">
    <citation type="journal article" date="2010" name="Int. J. Syst. Evol. Microbiol.">
        <title>Vagococcus penaei sp. nov., isolated from spoilage microbiota of cooked shrimp (Penaeus vannamei).</title>
        <authorList>
            <person name="Jaffres E."/>
            <person name="Prevost H."/>
            <person name="Rossero A."/>
            <person name="Joffraud J.J."/>
            <person name="Dousset X."/>
        </authorList>
    </citation>
    <scope>NUCLEOTIDE SEQUENCE [LARGE SCALE GENOMIC DNA]</scope>
    <source>
        <strain evidence="2 3">CD276</strain>
    </source>
</reference>
<dbReference type="OrthoDB" id="1648028at2"/>
<dbReference type="InterPro" id="IPR005754">
    <property type="entry name" value="Sortase"/>
</dbReference>
<proteinExistence type="predicted"/>